<dbReference type="PANTHER" id="PTHR19277:SF125">
    <property type="entry name" value="B6"/>
    <property type="match status" value="1"/>
</dbReference>
<sequence>MSLWVQRTSTGEGTLVHYSTETDGHGWCTVLIGFSSAGNIIATAWAPDNQVTGPVLSINTWTHIATTYSPTNGLILYVNGASVGSTGAQSNDAPSEVVILTLGNSLSGGECSSQSIATGTFYGYLDEFRVYSRELSATEIYALTKDKTCFDGIMNGDETDIDCGGSCFKCAVGQNCTLTKDCNNVLCTNDICANSTCTDGIQNQDETDVDCGGSTCTKRCSLTQGCLSNTDCTTDYCDTTAKKCRVVPYANGTYSFWPMDNNAVDIISGLNGKGVNSPTYETPGITGSGYALKLIRDKHQYITIPTYKSFVNTSFTVEMWIYPTTLIDGNYYGLFTQYDPESPGRSLQMMIRGLQLTLDFFADGVTGTTSLTTYTWYHVAFVYDYPSKTQTVYLNGYQDASRISNEPYLGTSGSINIGILIDQVSLTMAAKSAGDILNDATLASWHSFDSEITYDSGPHKLPGTAVDVTLVPGKVGQGLNFSLNSSYYQIPGYVLLGVENSSFSMSLWVQRTSTGEGTLVHYSTETDGHGWCTVPIGFSSTGNIIATAWAPDNEVTGPVLSINTWTHIATTYSPTNGLILYVNGTSVGSTGAQSNAAPSEVVILTLGNSLSGGECSSQSIATGTFYGYLDEFRVYSRELSATEVAALSKDKTCFDGIMDGDETDIDCGGSCPACAAYQMCKVDQDCSTGSNNISCLNGSCEQFSYRLATQKKSETVTSNATQPKNKLCEYLKRRKVMWIIVIIIVIVLIITIPIVIIKTKKANSEKTSTKEEGTIKITEEMEVTTAVWVKIASDSVIGDQNCASGGYVPSATLSDCESGCLSVSGCTAVDWNINGAGCSYRQCTTYPPNYLGQSDWEVWAIKTETSTTTTISIPG</sequence>
<proteinExistence type="predicted"/>
<evidence type="ECO:0000256" key="3">
    <source>
        <dbReference type="ARBA" id="ARBA00022837"/>
    </source>
</evidence>
<dbReference type="InterPro" id="IPR013320">
    <property type="entry name" value="ConA-like_dom_sf"/>
</dbReference>
<dbReference type="GO" id="GO:0046872">
    <property type="term" value="F:metal ion binding"/>
    <property type="evidence" value="ECO:0007669"/>
    <property type="project" value="UniProtKB-KW"/>
</dbReference>
<feature type="transmembrane region" description="Helical" evidence="5">
    <location>
        <begin position="736"/>
        <end position="757"/>
    </location>
</feature>
<gene>
    <name evidence="6" type="ORF">VCS650_LOCUS22950</name>
</gene>
<comment type="caution">
    <text evidence="6">The sequence shown here is derived from an EMBL/GenBank/DDBJ whole genome shotgun (WGS) entry which is preliminary data.</text>
</comment>
<evidence type="ECO:0000313" key="6">
    <source>
        <dbReference type="EMBL" id="CAF1153612.1"/>
    </source>
</evidence>
<organism evidence="6 7">
    <name type="scientific">Adineta steineri</name>
    <dbReference type="NCBI Taxonomy" id="433720"/>
    <lineage>
        <taxon>Eukaryota</taxon>
        <taxon>Metazoa</taxon>
        <taxon>Spiralia</taxon>
        <taxon>Gnathifera</taxon>
        <taxon>Rotifera</taxon>
        <taxon>Eurotatoria</taxon>
        <taxon>Bdelloidea</taxon>
        <taxon>Adinetida</taxon>
        <taxon>Adinetidae</taxon>
        <taxon>Adineta</taxon>
    </lineage>
</organism>
<dbReference type="PANTHER" id="PTHR19277">
    <property type="entry name" value="PENTRAXIN"/>
    <property type="match status" value="1"/>
</dbReference>
<dbReference type="Proteomes" id="UP000663891">
    <property type="component" value="Unassembled WGS sequence"/>
</dbReference>
<keyword evidence="4" id="KW-1015">Disulfide bond</keyword>
<evidence type="ECO:0008006" key="8">
    <source>
        <dbReference type="Google" id="ProtNLM"/>
    </source>
</evidence>
<keyword evidence="2" id="KW-0479">Metal-binding</keyword>
<dbReference type="EMBL" id="CAJNON010000264">
    <property type="protein sequence ID" value="CAF1153612.1"/>
    <property type="molecule type" value="Genomic_DNA"/>
</dbReference>
<reference evidence="6" key="1">
    <citation type="submission" date="2021-02" db="EMBL/GenBank/DDBJ databases">
        <authorList>
            <person name="Nowell W R."/>
        </authorList>
    </citation>
    <scope>NUCLEOTIDE SEQUENCE</scope>
</reference>
<keyword evidence="5" id="KW-0472">Membrane</keyword>
<keyword evidence="3" id="KW-0106">Calcium</keyword>
<keyword evidence="5" id="KW-0812">Transmembrane</keyword>
<dbReference type="SUPFAM" id="SSF49899">
    <property type="entry name" value="Concanavalin A-like lectins/glucanases"/>
    <property type="match status" value="3"/>
</dbReference>
<dbReference type="InterPro" id="IPR051360">
    <property type="entry name" value="Neuronal_Pentraxin_Related"/>
</dbReference>
<dbReference type="Pfam" id="PF13385">
    <property type="entry name" value="Laminin_G_3"/>
    <property type="match status" value="3"/>
</dbReference>
<evidence type="ECO:0000256" key="1">
    <source>
        <dbReference type="ARBA" id="ARBA00001913"/>
    </source>
</evidence>
<protein>
    <recommendedName>
        <fullName evidence="8">LamG-like jellyroll fold domain-containing protein</fullName>
    </recommendedName>
</protein>
<dbReference type="Gene3D" id="2.60.120.200">
    <property type="match status" value="3"/>
</dbReference>
<dbReference type="AlphaFoldDB" id="A0A814SW48"/>
<evidence type="ECO:0000256" key="4">
    <source>
        <dbReference type="ARBA" id="ARBA00023157"/>
    </source>
</evidence>
<evidence type="ECO:0000256" key="5">
    <source>
        <dbReference type="SAM" id="Phobius"/>
    </source>
</evidence>
<accession>A0A814SW48</accession>
<keyword evidence="5" id="KW-1133">Transmembrane helix</keyword>
<name>A0A814SW48_9BILA</name>
<evidence type="ECO:0000256" key="2">
    <source>
        <dbReference type="ARBA" id="ARBA00022723"/>
    </source>
</evidence>
<comment type="cofactor">
    <cofactor evidence="1">
        <name>Ca(2+)</name>
        <dbReference type="ChEBI" id="CHEBI:29108"/>
    </cofactor>
</comment>
<evidence type="ECO:0000313" key="7">
    <source>
        <dbReference type="Proteomes" id="UP000663891"/>
    </source>
</evidence>